<reference evidence="2 3" key="1">
    <citation type="submission" date="2014-07" db="EMBL/GenBank/DDBJ databases">
        <title>Draft Genome Sequence of Gephyronic Acid Producer, Cystobacter violaceus Strain Cb vi76.</title>
        <authorList>
            <person name="Stevens D.C."/>
            <person name="Young J."/>
            <person name="Carmichael R."/>
            <person name="Tan J."/>
            <person name="Taylor R.E."/>
        </authorList>
    </citation>
    <scope>NUCLEOTIDE SEQUENCE [LARGE SCALE GENOMIC DNA]</scope>
    <source>
        <strain evidence="2 3">Cb vi76</strain>
    </source>
</reference>
<dbReference type="AlphaFoldDB" id="A0A084SNZ4"/>
<evidence type="ECO:0000313" key="3">
    <source>
        <dbReference type="Proteomes" id="UP000028547"/>
    </source>
</evidence>
<organism evidence="2 3">
    <name type="scientific">Archangium violaceum Cb vi76</name>
    <dbReference type="NCBI Taxonomy" id="1406225"/>
    <lineage>
        <taxon>Bacteria</taxon>
        <taxon>Pseudomonadati</taxon>
        <taxon>Myxococcota</taxon>
        <taxon>Myxococcia</taxon>
        <taxon>Myxococcales</taxon>
        <taxon>Cystobacterineae</taxon>
        <taxon>Archangiaceae</taxon>
        <taxon>Archangium</taxon>
    </lineage>
</organism>
<dbReference type="RefSeq" id="WP_043403054.1">
    <property type="nucleotide sequence ID" value="NZ_JPMI01000220.1"/>
</dbReference>
<keyword evidence="1" id="KW-0472">Membrane</keyword>
<gene>
    <name evidence="2" type="ORF">Q664_29840</name>
</gene>
<sequence length="224" mass="24934">MSTESELQEERDRRIAELEERLQRRGVGVKAPVAVLALVVGGVLLGLLWKDLAYFFSSSTPVTLGAEGEYRYEALESNRYVQLHGVPTLRGAYGREGEDVYVVVGLRESPFLVRRRALTGEEWSPGRVPPRPDPRPFGVRGRLLVEEDAERYREGFKLLREMGEVQPRDGRLWLVVEGERPGGDKGVLLAALVLVAFMLGNAALLYRGLKGKGPKGKGPKRKPN</sequence>
<dbReference type="EMBL" id="JPMI01000220">
    <property type="protein sequence ID" value="KFA90179.1"/>
    <property type="molecule type" value="Genomic_DNA"/>
</dbReference>
<evidence type="ECO:0000256" key="1">
    <source>
        <dbReference type="SAM" id="Phobius"/>
    </source>
</evidence>
<comment type="caution">
    <text evidence="2">The sequence shown here is derived from an EMBL/GenBank/DDBJ whole genome shotgun (WGS) entry which is preliminary data.</text>
</comment>
<keyword evidence="1" id="KW-0812">Transmembrane</keyword>
<name>A0A084SNZ4_9BACT</name>
<protein>
    <submittedName>
        <fullName evidence="2">Uncharacterized protein</fullName>
    </submittedName>
</protein>
<dbReference type="Proteomes" id="UP000028547">
    <property type="component" value="Unassembled WGS sequence"/>
</dbReference>
<keyword evidence="1" id="KW-1133">Transmembrane helix</keyword>
<feature type="transmembrane region" description="Helical" evidence="1">
    <location>
        <begin position="31"/>
        <end position="49"/>
    </location>
</feature>
<accession>A0A084SNZ4</accession>
<feature type="transmembrane region" description="Helical" evidence="1">
    <location>
        <begin position="187"/>
        <end position="206"/>
    </location>
</feature>
<proteinExistence type="predicted"/>
<evidence type="ECO:0000313" key="2">
    <source>
        <dbReference type="EMBL" id="KFA90179.1"/>
    </source>
</evidence>